<evidence type="ECO:0000313" key="2">
    <source>
        <dbReference type="EMBL" id="ERJ31519.1"/>
    </source>
</evidence>
<dbReference type="AlphaFoldDB" id="U2GTY7"/>
<keyword evidence="1" id="KW-0472">Membrane</keyword>
<name>U2GTY7_9BACT</name>
<dbReference type="EMBL" id="ANNJ01000012">
    <property type="protein sequence ID" value="ERJ31519.1"/>
    <property type="molecule type" value="Genomic_DNA"/>
</dbReference>
<feature type="transmembrane region" description="Helical" evidence="1">
    <location>
        <begin position="111"/>
        <end position="132"/>
    </location>
</feature>
<evidence type="ECO:0000313" key="3">
    <source>
        <dbReference type="Proteomes" id="UP000016625"/>
    </source>
</evidence>
<feature type="transmembrane region" description="Helical" evidence="1">
    <location>
        <begin position="84"/>
        <end position="105"/>
    </location>
</feature>
<proteinExistence type="predicted"/>
<evidence type="ECO:0000256" key="1">
    <source>
        <dbReference type="SAM" id="Phobius"/>
    </source>
</evidence>
<organism evidence="2 3">
    <name type="scientific">Campylobacter concisus UNSW2</name>
    <dbReference type="NCBI Taxonomy" id="1242965"/>
    <lineage>
        <taxon>Bacteria</taxon>
        <taxon>Pseudomonadati</taxon>
        <taxon>Campylobacterota</taxon>
        <taxon>Epsilonproteobacteria</taxon>
        <taxon>Campylobacterales</taxon>
        <taxon>Campylobacteraceae</taxon>
        <taxon>Campylobacter</taxon>
    </lineage>
</organism>
<gene>
    <name evidence="2" type="ORF">UNSW2_679</name>
</gene>
<protein>
    <submittedName>
        <fullName evidence="2">Uncharacterized protein</fullName>
    </submittedName>
</protein>
<keyword evidence="1" id="KW-1133">Transmembrane helix</keyword>
<comment type="caution">
    <text evidence="2">The sequence shown here is derived from an EMBL/GenBank/DDBJ whole genome shotgun (WGS) entry which is preliminary data.</text>
</comment>
<sequence length="149" mass="17681">MKKIGRISALNRRVVRQNLATSMSLLIGKERFSGVFSPEIEKYEVGDLVKIKYKRVGFLNKIESIRLIATNRENSDLYERLKNLFYMIMFFYFSLFLLMVIYYGVLKNFSIIGAILALCAVWLLNTVVRVVYYQFLIFRYFIFGYNFEI</sequence>
<reference evidence="2 3" key="1">
    <citation type="journal article" date="2013" name="BMC Genomics">
        <title>Comparative genomics of Campylobacter concisus isolates reveals genetic diversity and provides insights into disease association.</title>
        <authorList>
            <person name="Deshpande N.P."/>
            <person name="Kaakoush N.O."/>
            <person name="Wilkins M.R."/>
            <person name="Mitchell H.M."/>
        </authorList>
    </citation>
    <scope>NUCLEOTIDE SEQUENCE [LARGE SCALE GENOMIC DNA]</scope>
    <source>
        <strain evidence="2 3">UNSW2</strain>
    </source>
</reference>
<dbReference type="PATRIC" id="fig|1242965.3.peg.1373"/>
<keyword evidence="1" id="KW-0812">Transmembrane</keyword>
<dbReference type="Proteomes" id="UP000016625">
    <property type="component" value="Unassembled WGS sequence"/>
</dbReference>
<accession>U2GTY7</accession>